<proteinExistence type="predicted"/>
<dbReference type="InterPro" id="IPR000772">
    <property type="entry name" value="Ricin_B_lectin"/>
</dbReference>
<feature type="chain" id="PRO_5047530049" evidence="2">
    <location>
        <begin position="23"/>
        <end position="975"/>
    </location>
</feature>
<keyword evidence="5" id="KW-1185">Reference proteome</keyword>
<evidence type="ECO:0000256" key="2">
    <source>
        <dbReference type="SAM" id="SignalP"/>
    </source>
</evidence>
<evidence type="ECO:0000256" key="1">
    <source>
        <dbReference type="SAM" id="MobiDB-lite"/>
    </source>
</evidence>
<name>A0ABT3FXK9_9BACT</name>
<evidence type="ECO:0000313" key="4">
    <source>
        <dbReference type="EMBL" id="MCW1912304.1"/>
    </source>
</evidence>
<dbReference type="InterPro" id="IPR035992">
    <property type="entry name" value="Ricin_B-like_lectins"/>
</dbReference>
<dbReference type="CDD" id="cd00161">
    <property type="entry name" value="beta-trefoil_Ricin-like"/>
    <property type="match status" value="2"/>
</dbReference>
<dbReference type="SMART" id="SM00458">
    <property type="entry name" value="RICIN"/>
    <property type="match status" value="2"/>
</dbReference>
<dbReference type="Gene3D" id="2.80.10.50">
    <property type="match status" value="4"/>
</dbReference>
<dbReference type="Proteomes" id="UP001165653">
    <property type="component" value="Unassembled WGS sequence"/>
</dbReference>
<sequence>MIASATLLGVCGIALLWNQFPAADSANAAEKHRQDASSERHASGQDAESRRLEKLAQLGEKAVSTMDGAAGGPPVAAIVPERELIGSGWKSDPEPAVANFAEWANRYLAAPASEREKMEEQGAELASERRNFLKVQICDDPRRALADAVPLAVRQQLPEAVEDLLEDRVNGYGDLYSLHTTPLPDGEGAPTFDYARIDGQSYEAFRYGGRTATPYVNGASLHGVSIDGKLAVLDSPVRTLEPGESLERGSVNEYCPVSEETVATPVAGVVAEDNKTVFQVGTDLYGTCEPAHVTNVESAILAGEKGAENTQRTLTNHDLQALYKRSAAGSAVMGLGDSSVSGSTGYIGKPPTSLTHGGKNILIMRVQPTDKPFPAWATPATFTDTVTRSDGWDVRMRRISYQKGWINRADVTPVMNLPQNSAYYTGNGYDWGRWADDSKAAAAANGYNLADYSCFVIAHEGYGQFGAAGWGGGGNIWCNGNFDVRLFVHEYGHVFWLPHANSWYSTDGNPISPARQHREYGDANDPMGNAWGANQYNSFNAYFKNFCGWLPDSAVQTITRSGTYRVYQDDGNTALNRTLALKLGRDYEFNYWISVRGDAIAQPNFNNGAAVMAVSSWRASDSKVLDMNNPGDDNRDNAPLAVNQTWYDAAADLTIKTVAVGGSNPNRYADVQITFGPRNQGGYRPLVSGGVYRFKNRHNGKYLDVPGNSSADNVSVQAANASGTASQNWVAWRNGDGSYSFNHQGTNKWLDVVNNGGGDGVDIVQYTGNGSDAQKWWVAQNSAAHLFLVHKGTEAKVLDMDPNGVNNINQWGHNDGNWQQWYPELVAITPGTYRLLPKHAHYECLDIAGVSTSDGAQAHLWEYVGGANQKWEVSNPVGSWLRLTPTHAVSKALDVNAASSANGTKIQQWAWYNNNAQHWGISRTDGNWLRFTPECASGSCMEVTGDDNQFGNGSIVQLWQFTGAQDQQWRFADAD</sequence>
<dbReference type="EMBL" id="JAPDDR010000001">
    <property type="protein sequence ID" value="MCW1912304.1"/>
    <property type="molecule type" value="Genomic_DNA"/>
</dbReference>
<reference evidence="4" key="1">
    <citation type="submission" date="2022-10" db="EMBL/GenBank/DDBJ databases">
        <title>Luteolibacter sp. GHJ8, whole genome shotgun sequencing project.</title>
        <authorList>
            <person name="Zhao G."/>
            <person name="Shen L."/>
        </authorList>
    </citation>
    <scope>NUCLEOTIDE SEQUENCE</scope>
    <source>
        <strain evidence="4">GHJ8</strain>
    </source>
</reference>
<evidence type="ECO:0000259" key="3">
    <source>
        <dbReference type="SMART" id="SM00458"/>
    </source>
</evidence>
<protein>
    <submittedName>
        <fullName evidence="4">RICIN domain-containing protein</fullName>
    </submittedName>
</protein>
<dbReference type="RefSeq" id="WP_264510587.1">
    <property type="nucleotide sequence ID" value="NZ_JAPDDR010000001.1"/>
</dbReference>
<feature type="signal peptide" evidence="2">
    <location>
        <begin position="1"/>
        <end position="22"/>
    </location>
</feature>
<dbReference type="SUPFAM" id="SSF50370">
    <property type="entry name" value="Ricin B-like lectins"/>
    <property type="match status" value="2"/>
</dbReference>
<feature type="region of interest" description="Disordered" evidence="1">
    <location>
        <begin position="28"/>
        <end position="51"/>
    </location>
</feature>
<feature type="compositionally biased region" description="Basic and acidic residues" evidence="1">
    <location>
        <begin position="29"/>
        <end position="51"/>
    </location>
</feature>
<feature type="domain" description="Ricin B lectin" evidence="3">
    <location>
        <begin position="830"/>
        <end position="972"/>
    </location>
</feature>
<comment type="caution">
    <text evidence="4">The sequence shown here is derived from an EMBL/GenBank/DDBJ whole genome shotgun (WGS) entry which is preliminary data.</text>
</comment>
<accession>A0ABT3FXK9</accession>
<gene>
    <name evidence="4" type="ORF">OJ996_01885</name>
</gene>
<evidence type="ECO:0000313" key="5">
    <source>
        <dbReference type="Proteomes" id="UP001165653"/>
    </source>
</evidence>
<organism evidence="4 5">
    <name type="scientific">Luteolibacter rhizosphaerae</name>
    <dbReference type="NCBI Taxonomy" id="2989719"/>
    <lineage>
        <taxon>Bacteria</taxon>
        <taxon>Pseudomonadati</taxon>
        <taxon>Verrucomicrobiota</taxon>
        <taxon>Verrucomicrobiia</taxon>
        <taxon>Verrucomicrobiales</taxon>
        <taxon>Verrucomicrobiaceae</taxon>
        <taxon>Luteolibacter</taxon>
    </lineage>
</organism>
<keyword evidence="2" id="KW-0732">Signal</keyword>
<dbReference type="Pfam" id="PF14200">
    <property type="entry name" value="RicinB_lectin_2"/>
    <property type="match status" value="3"/>
</dbReference>
<feature type="domain" description="Ricin B lectin" evidence="3">
    <location>
        <begin position="689"/>
        <end position="824"/>
    </location>
</feature>
<dbReference type="PROSITE" id="PS50231">
    <property type="entry name" value="RICIN_B_LECTIN"/>
    <property type="match status" value="2"/>
</dbReference>